<name>A0ABQ0C8N8_9PROT</name>
<reference evidence="2 3" key="1">
    <citation type="submission" date="2024-05" db="EMBL/GenBank/DDBJ databases">
        <authorList>
            <consortium name="Candidatus Magnetaquicoccaceae bacterium FCR-1 genome sequencing consortium"/>
            <person name="Shimoshige H."/>
            <person name="Shimamura S."/>
            <person name="Taoka A."/>
            <person name="Kobayashi H."/>
            <person name="Maekawa T."/>
        </authorList>
    </citation>
    <scope>NUCLEOTIDE SEQUENCE [LARGE SCALE GENOMIC DNA]</scope>
    <source>
        <strain evidence="2 3">FCR-1</strain>
    </source>
</reference>
<feature type="transmembrane region" description="Helical" evidence="1">
    <location>
        <begin position="420"/>
        <end position="444"/>
    </location>
</feature>
<proteinExistence type="predicted"/>
<feature type="transmembrane region" description="Helical" evidence="1">
    <location>
        <begin position="133"/>
        <end position="153"/>
    </location>
</feature>
<keyword evidence="1" id="KW-0812">Transmembrane</keyword>
<comment type="caution">
    <text evidence="2">The sequence shown here is derived from an EMBL/GenBank/DDBJ whole genome shotgun (WGS) entry which is preliminary data.</text>
</comment>
<feature type="transmembrane region" description="Helical" evidence="1">
    <location>
        <begin position="20"/>
        <end position="42"/>
    </location>
</feature>
<feature type="transmembrane region" description="Helical" evidence="1">
    <location>
        <begin position="62"/>
        <end position="81"/>
    </location>
</feature>
<feature type="transmembrane region" description="Helical" evidence="1">
    <location>
        <begin position="375"/>
        <end position="400"/>
    </location>
</feature>
<dbReference type="RefSeq" id="WP_420904954.1">
    <property type="nucleotide sequence ID" value="NZ_BAAFGK010000004.1"/>
</dbReference>
<accession>A0ABQ0C8N8</accession>
<evidence type="ECO:0000313" key="3">
    <source>
        <dbReference type="Proteomes" id="UP001628193"/>
    </source>
</evidence>
<keyword evidence="1" id="KW-0472">Membrane</keyword>
<reference evidence="2 3" key="2">
    <citation type="submission" date="2024-09" db="EMBL/GenBank/DDBJ databases">
        <title>Draft genome sequence of Candidatus Magnetaquicoccaceae bacterium FCR-1.</title>
        <authorList>
            <person name="Shimoshige H."/>
            <person name="Shimamura S."/>
            <person name="Taoka A."/>
            <person name="Kobayashi H."/>
            <person name="Maekawa T."/>
        </authorList>
    </citation>
    <scope>NUCLEOTIDE SEQUENCE [LARGE SCALE GENOMIC DNA]</scope>
    <source>
        <strain evidence="2 3">FCR-1</strain>
    </source>
</reference>
<evidence type="ECO:0000256" key="1">
    <source>
        <dbReference type="SAM" id="Phobius"/>
    </source>
</evidence>
<feature type="transmembrane region" description="Helical" evidence="1">
    <location>
        <begin position="243"/>
        <end position="262"/>
    </location>
</feature>
<feature type="transmembrane region" description="Helical" evidence="1">
    <location>
        <begin position="93"/>
        <end position="113"/>
    </location>
</feature>
<feature type="transmembrane region" description="Helical" evidence="1">
    <location>
        <begin position="282"/>
        <end position="299"/>
    </location>
</feature>
<feature type="transmembrane region" description="Helical" evidence="1">
    <location>
        <begin position="344"/>
        <end position="363"/>
    </location>
</feature>
<feature type="transmembrane region" description="Helical" evidence="1">
    <location>
        <begin position="213"/>
        <end position="231"/>
    </location>
</feature>
<keyword evidence="3" id="KW-1185">Reference proteome</keyword>
<dbReference type="EMBL" id="BAAFGK010000004">
    <property type="protein sequence ID" value="GAB0057255.1"/>
    <property type="molecule type" value="Genomic_DNA"/>
</dbReference>
<protein>
    <recommendedName>
        <fullName evidence="4">Cytochrome C oxidase subunit I</fullName>
    </recommendedName>
</protein>
<keyword evidence="1" id="KW-1133">Transmembrane helix</keyword>
<dbReference type="Proteomes" id="UP001628193">
    <property type="component" value="Unassembled WGS sequence"/>
</dbReference>
<dbReference type="InterPro" id="IPR036927">
    <property type="entry name" value="Cyt_c_oxase-like_su1_sf"/>
</dbReference>
<organism evidence="2 3">
    <name type="scientific">Candidatus Magnetaquiglobus chichijimensis</name>
    <dbReference type="NCBI Taxonomy" id="3141448"/>
    <lineage>
        <taxon>Bacteria</taxon>
        <taxon>Pseudomonadati</taxon>
        <taxon>Pseudomonadota</taxon>
        <taxon>Magnetococcia</taxon>
        <taxon>Magnetococcales</taxon>
        <taxon>Candidatus Magnetaquicoccaceae</taxon>
        <taxon>Candidatus Magnetaquiglobus</taxon>
    </lineage>
</organism>
<evidence type="ECO:0008006" key="4">
    <source>
        <dbReference type="Google" id="ProtNLM"/>
    </source>
</evidence>
<dbReference type="SUPFAM" id="SSF81442">
    <property type="entry name" value="Cytochrome c oxidase subunit I-like"/>
    <property type="match status" value="1"/>
</dbReference>
<dbReference type="Gene3D" id="1.20.210.10">
    <property type="entry name" value="Cytochrome c oxidase-like, subunit I domain"/>
    <property type="match status" value="1"/>
</dbReference>
<gene>
    <name evidence="2" type="ORF">SIID45300_01579</name>
</gene>
<feature type="transmembrane region" description="Helical" evidence="1">
    <location>
        <begin position="311"/>
        <end position="332"/>
    </location>
</feature>
<sequence>MSENEFSLPMPEGSARRLAVGWFCLSLYSLIGAGLVVILILIARMPMIHDLIPWTGSFKTALVVHVDLSVLVWFLSVAGLLASLNLRQGSGRIGLAALGVSSIGALLITFAPFLGVDAPFMNNYVPVLENGAFFLGLILFLVGVGVMALHALLTPRPSEGWSSGAGALRFGVQTGLLILVASLIFWSWSYLVLNKGLDGLLYYEALFWGGGHVLQFTHTQLVIVAWLWLATAGGGTHSLTPRVAAFLFLLGALPVLVAPVLHARYLPGEAAFQVGFADLMKYGNGVAALPAGLAAFLAWRNSVSTDPHARPLRLALILSLALFGLGGGIGYMIKGVNVTIPSHYHGSIVSVTVAYMGLGYLLLPRLGFAAPPVRLTLWQLWLYAGGSMLHVFGLAWSGILGIQRKTAGEAQGLDTLAKKIAMGVTGAGGAIAVIGGILFIVICWRALRKRAENRA</sequence>
<evidence type="ECO:0000313" key="2">
    <source>
        <dbReference type="EMBL" id="GAB0057255.1"/>
    </source>
</evidence>
<feature type="transmembrane region" description="Helical" evidence="1">
    <location>
        <begin position="174"/>
        <end position="193"/>
    </location>
</feature>